<reference evidence="1 2" key="1">
    <citation type="submission" date="2019-04" db="EMBL/GenBank/DDBJ databases">
        <title>Friends and foes A comparative genomics study of 23 Aspergillus species from section Flavi.</title>
        <authorList>
            <consortium name="DOE Joint Genome Institute"/>
            <person name="Kjaerbolling I."/>
            <person name="Vesth T."/>
            <person name="Frisvad J.C."/>
            <person name="Nybo J.L."/>
            <person name="Theobald S."/>
            <person name="Kildgaard S."/>
            <person name="Isbrandt T."/>
            <person name="Kuo A."/>
            <person name="Sato A."/>
            <person name="Lyhne E.K."/>
            <person name="Kogle M.E."/>
            <person name="Wiebenga A."/>
            <person name="Kun R.S."/>
            <person name="Lubbers R.J."/>
            <person name="Makela M.R."/>
            <person name="Barry K."/>
            <person name="Chovatia M."/>
            <person name="Clum A."/>
            <person name="Daum C."/>
            <person name="Haridas S."/>
            <person name="He G."/>
            <person name="LaButti K."/>
            <person name="Lipzen A."/>
            <person name="Mondo S."/>
            <person name="Riley R."/>
            <person name="Salamov A."/>
            <person name="Simmons B.A."/>
            <person name="Magnuson J.K."/>
            <person name="Henrissat B."/>
            <person name="Mortensen U.H."/>
            <person name="Larsen T.O."/>
            <person name="Devries R.P."/>
            <person name="Grigoriev I.V."/>
            <person name="Machida M."/>
            <person name="Baker S.E."/>
            <person name="Andersen M.R."/>
        </authorList>
    </citation>
    <scope>NUCLEOTIDE SEQUENCE [LARGE SCALE GENOMIC DNA]</scope>
    <source>
        <strain evidence="1 2">CBS 117626</strain>
    </source>
</reference>
<sequence>IRIENPTRRLYRSSRQFSNGDRLYPIPSRLLFPTRLISHFPSYRYIPMDCCVDGITPAVSISDGA</sequence>
<evidence type="ECO:0000313" key="2">
    <source>
        <dbReference type="Proteomes" id="UP000326950"/>
    </source>
</evidence>
<accession>A0A5N6UA49</accession>
<proteinExistence type="predicted"/>
<dbReference type="AlphaFoldDB" id="A0A5N6UA49"/>
<protein>
    <submittedName>
        <fullName evidence="1">Uncharacterized protein</fullName>
    </submittedName>
</protein>
<name>A0A5N6UA49_ASPTM</name>
<organism evidence="1 2">
    <name type="scientific">Aspergillus tamarii</name>
    <dbReference type="NCBI Taxonomy" id="41984"/>
    <lineage>
        <taxon>Eukaryota</taxon>
        <taxon>Fungi</taxon>
        <taxon>Dikarya</taxon>
        <taxon>Ascomycota</taxon>
        <taxon>Pezizomycotina</taxon>
        <taxon>Eurotiomycetes</taxon>
        <taxon>Eurotiomycetidae</taxon>
        <taxon>Eurotiales</taxon>
        <taxon>Aspergillaceae</taxon>
        <taxon>Aspergillus</taxon>
        <taxon>Aspergillus subgen. Circumdati</taxon>
    </lineage>
</organism>
<keyword evidence="2" id="KW-1185">Reference proteome</keyword>
<evidence type="ECO:0000313" key="1">
    <source>
        <dbReference type="EMBL" id="KAE8155470.1"/>
    </source>
</evidence>
<dbReference type="Proteomes" id="UP000326950">
    <property type="component" value="Unassembled WGS sequence"/>
</dbReference>
<gene>
    <name evidence="1" type="ORF">BDV40DRAFT_283678</name>
</gene>
<dbReference type="EMBL" id="ML738855">
    <property type="protein sequence ID" value="KAE8155470.1"/>
    <property type="molecule type" value="Genomic_DNA"/>
</dbReference>
<feature type="non-terminal residue" evidence="1">
    <location>
        <position position="1"/>
    </location>
</feature>